<evidence type="ECO:0000313" key="2">
    <source>
        <dbReference type="Proteomes" id="UP000006000"/>
    </source>
</evidence>
<accession>A5Z446</accession>
<dbReference type="HOGENOM" id="CLU_1903555_0_0_9"/>
<dbReference type="EMBL" id="AAVL02000026">
    <property type="protein sequence ID" value="EDM52255.1"/>
    <property type="molecule type" value="Genomic_DNA"/>
</dbReference>
<dbReference type="AlphaFoldDB" id="A5Z446"/>
<protein>
    <submittedName>
        <fullName evidence="1">Uncharacterized protein</fullName>
    </submittedName>
</protein>
<sequence>MSFRYRKIFALSVIAANLSASSAGMALNRLLKLINIAVITFSMSSDLCNSPFFTARSNSSLSLLVLVSFALSSLRSTASCDSGLRSLKYFMYALLVSAKAYRFPCFVCKIPFCVNLSTFLGVISKNFATAFLS</sequence>
<gene>
    <name evidence="1" type="ORF">EUBVEN_00451</name>
</gene>
<reference evidence="1 2" key="2">
    <citation type="submission" date="2007-04" db="EMBL/GenBank/DDBJ databases">
        <title>Draft genome sequence of Eubacterium ventriosum (ATCC 27560).</title>
        <authorList>
            <person name="Sudarsanam P."/>
            <person name="Ley R."/>
            <person name="Guruge J."/>
            <person name="Turnbaugh P.J."/>
            <person name="Mahowald M."/>
            <person name="Liep D."/>
            <person name="Gordon J."/>
        </authorList>
    </citation>
    <scope>NUCLEOTIDE SEQUENCE [LARGE SCALE GENOMIC DNA]</scope>
    <source>
        <strain evidence="1 2">ATCC 27560</strain>
    </source>
</reference>
<evidence type="ECO:0000313" key="1">
    <source>
        <dbReference type="EMBL" id="EDM52255.1"/>
    </source>
</evidence>
<dbReference type="STRING" id="411463.EUBVEN_00451"/>
<proteinExistence type="predicted"/>
<reference evidence="1 2" key="1">
    <citation type="submission" date="2007-03" db="EMBL/GenBank/DDBJ databases">
        <authorList>
            <person name="Fulton L."/>
            <person name="Clifton S."/>
            <person name="Fulton B."/>
            <person name="Xu J."/>
            <person name="Minx P."/>
            <person name="Pepin K.H."/>
            <person name="Johnson M."/>
            <person name="Thiruvilangam P."/>
            <person name="Bhonagiri V."/>
            <person name="Nash W.E."/>
            <person name="Mardis E.R."/>
            <person name="Wilson R.K."/>
        </authorList>
    </citation>
    <scope>NUCLEOTIDE SEQUENCE [LARGE SCALE GENOMIC DNA]</scope>
    <source>
        <strain evidence="1 2">ATCC 27560</strain>
    </source>
</reference>
<organism evidence="1 2">
    <name type="scientific">Eubacterium ventriosum ATCC 27560</name>
    <dbReference type="NCBI Taxonomy" id="411463"/>
    <lineage>
        <taxon>Bacteria</taxon>
        <taxon>Bacillati</taxon>
        <taxon>Bacillota</taxon>
        <taxon>Clostridia</taxon>
        <taxon>Eubacteriales</taxon>
        <taxon>Eubacteriaceae</taxon>
        <taxon>Eubacterium</taxon>
    </lineage>
</organism>
<comment type="caution">
    <text evidence="1">The sequence shown here is derived from an EMBL/GenBank/DDBJ whole genome shotgun (WGS) entry which is preliminary data.</text>
</comment>
<name>A5Z446_9FIRM</name>
<dbReference type="Proteomes" id="UP000006000">
    <property type="component" value="Unassembled WGS sequence"/>
</dbReference>